<dbReference type="EMBL" id="SLZV01000015">
    <property type="protein sequence ID" value="TCS67726.1"/>
    <property type="molecule type" value="Genomic_DNA"/>
</dbReference>
<accession>A0A4R3JMS7</accession>
<evidence type="ECO:0000313" key="1">
    <source>
        <dbReference type="EMBL" id="TCS67726.1"/>
    </source>
</evidence>
<evidence type="ECO:0000313" key="2">
    <source>
        <dbReference type="Proteomes" id="UP000294613"/>
    </source>
</evidence>
<organism evidence="1 2">
    <name type="scientific">Faecalimonas umbilicata</name>
    <dbReference type="NCBI Taxonomy" id="1912855"/>
    <lineage>
        <taxon>Bacteria</taxon>
        <taxon>Bacillati</taxon>
        <taxon>Bacillota</taxon>
        <taxon>Clostridia</taxon>
        <taxon>Lachnospirales</taxon>
        <taxon>Lachnospiraceae</taxon>
        <taxon>Faecalimonas</taxon>
    </lineage>
</organism>
<name>A0A4R3JMS7_9FIRM</name>
<protein>
    <submittedName>
        <fullName evidence="1">Uncharacterized protein</fullName>
    </submittedName>
</protein>
<gene>
    <name evidence="1" type="ORF">EDD74_11549</name>
</gene>
<reference evidence="1 2" key="1">
    <citation type="submission" date="2019-03" db="EMBL/GenBank/DDBJ databases">
        <title>Genomic Encyclopedia of Type Strains, Phase IV (KMG-IV): sequencing the most valuable type-strain genomes for metagenomic binning, comparative biology and taxonomic classification.</title>
        <authorList>
            <person name="Goeker M."/>
        </authorList>
    </citation>
    <scope>NUCLEOTIDE SEQUENCE [LARGE SCALE GENOMIC DNA]</scope>
    <source>
        <strain evidence="1 2">DSM 103426</strain>
    </source>
</reference>
<sequence>MVKYYRDAGQNEKMKILETVPVSYIWRVLLT</sequence>
<dbReference type="AlphaFoldDB" id="A0A4R3JMS7"/>
<dbReference type="Proteomes" id="UP000294613">
    <property type="component" value="Unassembled WGS sequence"/>
</dbReference>
<comment type="caution">
    <text evidence="1">The sequence shown here is derived from an EMBL/GenBank/DDBJ whole genome shotgun (WGS) entry which is preliminary data.</text>
</comment>
<proteinExistence type="predicted"/>